<accession>W1IT85</accession>
<evidence type="ECO:0000313" key="2">
    <source>
        <dbReference type="EMBL" id="CDL81707.1"/>
    </source>
</evidence>
<dbReference type="AlphaFoldDB" id="W1IT85"/>
<keyword evidence="1" id="KW-0812">Transmembrane</keyword>
<feature type="transmembrane region" description="Helical" evidence="1">
    <location>
        <begin position="58"/>
        <end position="77"/>
    </location>
</feature>
<dbReference type="RefSeq" id="WP_038262547.1">
    <property type="nucleotide sequence ID" value="NZ_CAWLVK010000069.1"/>
</dbReference>
<proteinExistence type="predicted"/>
<protein>
    <submittedName>
        <fullName evidence="2">Uncharacterized protein</fullName>
    </submittedName>
</protein>
<dbReference type="Proteomes" id="UP000019197">
    <property type="component" value="Unassembled WGS sequence"/>
</dbReference>
<reference evidence="2 3" key="1">
    <citation type="submission" date="2013-11" db="EMBL/GenBank/DDBJ databases">
        <title>Draft genome sequence and annotation of the entomopathogenic bacterium, Xenorhabdus cabanillasi strain JM26.</title>
        <authorList>
            <person name="Gualtieri M."/>
            <person name="Ogier J.C."/>
            <person name="Pages S."/>
            <person name="Givaudan A."/>
            <person name="Gaudriault S."/>
        </authorList>
    </citation>
    <scope>NUCLEOTIDE SEQUENCE [LARGE SCALE GENOMIC DNA]</scope>
    <source>
        <strain evidence="2 3">JM26</strain>
    </source>
</reference>
<comment type="caution">
    <text evidence="2">The sequence shown here is derived from an EMBL/GenBank/DDBJ whole genome shotgun (WGS) entry which is preliminary data.</text>
</comment>
<keyword evidence="1" id="KW-0472">Membrane</keyword>
<evidence type="ECO:0000313" key="3">
    <source>
        <dbReference type="Proteomes" id="UP000019197"/>
    </source>
</evidence>
<dbReference type="EMBL" id="CBXE010000069">
    <property type="protein sequence ID" value="CDL81707.1"/>
    <property type="molecule type" value="Genomic_DNA"/>
</dbReference>
<gene>
    <name evidence="2" type="ORF">XCR1_1600005</name>
</gene>
<sequence length="97" mass="11411">MKKETKVQLIVLSQLTIYLGLALPVILMLGDYFLSDVFERIFRGEYSLRALLEYRGRIYLFSLFFGMVAGIIIWFFHYRKLITAIAKEVEQQNTHNS</sequence>
<feature type="transmembrane region" description="Helical" evidence="1">
    <location>
        <begin position="7"/>
        <end position="29"/>
    </location>
</feature>
<organism evidence="2 3">
    <name type="scientific">Xenorhabdus cabanillasii JM26</name>
    <dbReference type="NCBI Taxonomy" id="1427517"/>
    <lineage>
        <taxon>Bacteria</taxon>
        <taxon>Pseudomonadati</taxon>
        <taxon>Pseudomonadota</taxon>
        <taxon>Gammaproteobacteria</taxon>
        <taxon>Enterobacterales</taxon>
        <taxon>Morganellaceae</taxon>
        <taxon>Xenorhabdus</taxon>
    </lineage>
</organism>
<name>W1IT85_9GAMM</name>
<keyword evidence="1" id="KW-1133">Transmembrane helix</keyword>
<evidence type="ECO:0000256" key="1">
    <source>
        <dbReference type="SAM" id="Phobius"/>
    </source>
</evidence>